<keyword evidence="1" id="KW-1133">Transmembrane helix</keyword>
<name>A0A3B0SYJ3_9ZZZZ</name>
<proteinExistence type="predicted"/>
<keyword evidence="1" id="KW-0812">Transmembrane</keyword>
<feature type="non-terminal residue" evidence="2">
    <location>
        <position position="128"/>
    </location>
</feature>
<evidence type="ECO:0000256" key="1">
    <source>
        <dbReference type="SAM" id="Phobius"/>
    </source>
</evidence>
<feature type="transmembrane region" description="Helical" evidence="1">
    <location>
        <begin position="32"/>
        <end position="51"/>
    </location>
</feature>
<accession>A0A3B0SYJ3</accession>
<keyword evidence="1" id="KW-0472">Membrane</keyword>
<reference evidence="2" key="1">
    <citation type="submission" date="2018-06" db="EMBL/GenBank/DDBJ databases">
        <authorList>
            <person name="Zhirakovskaya E."/>
        </authorList>
    </citation>
    <scope>NUCLEOTIDE SEQUENCE</scope>
</reference>
<sequence>MTDPDDLLRKIPDESPPPEIVIAAVRAFRYRAIAVVASIIAAMFIATFALGKVGPSDVDAEVAAAVRDGADVVPVLTGAQYDGIFVSFSELVVDGNTGYARLLVWDTKGHAEVDFDVVAIEIAGQRQE</sequence>
<gene>
    <name evidence="2" type="ORF">MNBD_ACTINO02-755</name>
</gene>
<organism evidence="2">
    <name type="scientific">hydrothermal vent metagenome</name>
    <dbReference type="NCBI Taxonomy" id="652676"/>
    <lineage>
        <taxon>unclassified sequences</taxon>
        <taxon>metagenomes</taxon>
        <taxon>ecological metagenomes</taxon>
    </lineage>
</organism>
<dbReference type="AlphaFoldDB" id="A0A3B0SYJ3"/>
<protein>
    <submittedName>
        <fullName evidence="2">Uncharacterized protein</fullName>
    </submittedName>
</protein>
<dbReference type="EMBL" id="UOEK01000622">
    <property type="protein sequence ID" value="VAW09640.1"/>
    <property type="molecule type" value="Genomic_DNA"/>
</dbReference>
<evidence type="ECO:0000313" key="2">
    <source>
        <dbReference type="EMBL" id="VAW09640.1"/>
    </source>
</evidence>